<dbReference type="Proteomes" id="UP000053105">
    <property type="component" value="Unassembled WGS sequence"/>
</dbReference>
<dbReference type="EMBL" id="KQ435843">
    <property type="protein sequence ID" value="KOX71292.1"/>
    <property type="molecule type" value="Genomic_DNA"/>
</dbReference>
<accession>A0A0N0BE25</accession>
<protein>
    <submittedName>
        <fullName evidence="1">Uncharacterized protein</fullName>
    </submittedName>
</protein>
<dbReference type="AlphaFoldDB" id="A0A0N0BE25"/>
<reference evidence="1 2" key="1">
    <citation type="submission" date="2015-07" db="EMBL/GenBank/DDBJ databases">
        <title>The genome of Melipona quadrifasciata.</title>
        <authorList>
            <person name="Pan H."/>
            <person name="Kapheim K."/>
        </authorList>
    </citation>
    <scope>NUCLEOTIDE SEQUENCE [LARGE SCALE GENOMIC DNA]</scope>
    <source>
        <strain evidence="1">0111107301</strain>
        <tissue evidence="1">Whole body</tissue>
    </source>
</reference>
<proteinExistence type="predicted"/>
<gene>
    <name evidence="1" type="ORF">WN51_04396</name>
</gene>
<organism evidence="1 2">
    <name type="scientific">Melipona quadrifasciata</name>
    <dbReference type="NCBI Taxonomy" id="166423"/>
    <lineage>
        <taxon>Eukaryota</taxon>
        <taxon>Metazoa</taxon>
        <taxon>Ecdysozoa</taxon>
        <taxon>Arthropoda</taxon>
        <taxon>Hexapoda</taxon>
        <taxon>Insecta</taxon>
        <taxon>Pterygota</taxon>
        <taxon>Neoptera</taxon>
        <taxon>Endopterygota</taxon>
        <taxon>Hymenoptera</taxon>
        <taxon>Apocrita</taxon>
        <taxon>Aculeata</taxon>
        <taxon>Apoidea</taxon>
        <taxon>Anthophila</taxon>
        <taxon>Apidae</taxon>
        <taxon>Melipona</taxon>
    </lineage>
</organism>
<dbReference type="OrthoDB" id="10072039at2759"/>
<keyword evidence="2" id="KW-1185">Reference proteome</keyword>
<evidence type="ECO:0000313" key="2">
    <source>
        <dbReference type="Proteomes" id="UP000053105"/>
    </source>
</evidence>
<sequence>MTHCLTREHCKEAERQNEVDTICFARTWLGSGKYFKNLGMVWHKDGLATEEIKRMDNFVLFQDTRGEIQTCKNATQTFHLNKCHAGDDCWALENSFEFPIPQLTVDVVFMTLTNQKRDIRGREFPTDTGIDGDARMKPQRISDGYFEKHQAHPYQYRCSKGDYSSSSDSCTKSSVTRRHSIPVIRRSNVKIIENRSPDKAPFVLSVYKIYEIPITKHALNKSVSILKTTD</sequence>
<evidence type="ECO:0000313" key="1">
    <source>
        <dbReference type="EMBL" id="KOX71292.1"/>
    </source>
</evidence>
<name>A0A0N0BE25_9HYME</name>